<dbReference type="PANTHER" id="PTHR11246">
    <property type="entry name" value="PRE-MRNA SPLICING FACTOR"/>
    <property type="match status" value="1"/>
</dbReference>
<dbReference type="OrthoDB" id="10067343at2759"/>
<dbReference type="InterPro" id="IPR011990">
    <property type="entry name" value="TPR-like_helical_dom_sf"/>
</dbReference>
<feature type="domain" description="Pre-mRNA-splicing factor Syf1/CRNKL1-like C-terminal HAT-repeats" evidence="2">
    <location>
        <begin position="1"/>
        <end position="175"/>
    </location>
</feature>
<dbReference type="InterPro" id="IPR045075">
    <property type="entry name" value="Syf1-like"/>
</dbReference>
<dbReference type="Pfam" id="PF23231">
    <property type="entry name" value="HAT_Syf1_CNRKL1_C"/>
    <property type="match status" value="1"/>
</dbReference>
<accession>A0A2J7QCS1</accession>
<keyword evidence="1" id="KW-0677">Repeat</keyword>
<dbReference type="Gene3D" id="1.25.40.10">
    <property type="entry name" value="Tetratricopeptide repeat domain"/>
    <property type="match status" value="1"/>
</dbReference>
<organism evidence="3 4">
    <name type="scientific">Cryptotermes secundus</name>
    <dbReference type="NCBI Taxonomy" id="105785"/>
    <lineage>
        <taxon>Eukaryota</taxon>
        <taxon>Metazoa</taxon>
        <taxon>Ecdysozoa</taxon>
        <taxon>Arthropoda</taxon>
        <taxon>Hexapoda</taxon>
        <taxon>Insecta</taxon>
        <taxon>Pterygota</taxon>
        <taxon>Neoptera</taxon>
        <taxon>Polyneoptera</taxon>
        <taxon>Dictyoptera</taxon>
        <taxon>Blattodea</taxon>
        <taxon>Blattoidea</taxon>
        <taxon>Termitoidae</taxon>
        <taxon>Kalotermitidae</taxon>
        <taxon>Cryptotermitinae</taxon>
        <taxon>Cryptotermes</taxon>
    </lineage>
</organism>
<dbReference type="EMBL" id="NEVH01015926">
    <property type="protein sequence ID" value="PNF26377.1"/>
    <property type="molecule type" value="Genomic_DNA"/>
</dbReference>
<dbReference type="FunFam" id="1.25.40.10:FF:001071">
    <property type="entry name" value="pre-mRNA-splicing factor SYF1-like"/>
    <property type="match status" value="1"/>
</dbReference>
<name>A0A2J7QCS1_9NEOP</name>
<evidence type="ECO:0000313" key="4">
    <source>
        <dbReference type="Proteomes" id="UP000235965"/>
    </source>
</evidence>
<dbReference type="GO" id="GO:0000349">
    <property type="term" value="P:generation of catalytic spliceosome for first transesterification step"/>
    <property type="evidence" value="ECO:0007669"/>
    <property type="project" value="TreeGrafter"/>
</dbReference>
<dbReference type="GO" id="GO:0000974">
    <property type="term" value="C:Prp19 complex"/>
    <property type="evidence" value="ECO:0007669"/>
    <property type="project" value="TreeGrafter"/>
</dbReference>
<sequence>MARYAMAVYERATEAVLPGEMYGLFNIYIKKGAEIYGVPKTRQIYEKAIEVLTEENAREMCLRFAKMETKLGEIDRARAIYAYCSQMCDPRVTAEFWQTWKEFEVRHGNEDTMREMLRIKRSVQATYNTQVNMMSAQMLSAVSNVSGTVAEFAPGAKDGMRMLEAKAAQMAHLERPAQ</sequence>
<dbReference type="PANTHER" id="PTHR11246:SF5">
    <property type="entry name" value="PRE-MRNA-SPLICING FACTOR SYF1"/>
    <property type="match status" value="1"/>
</dbReference>
<proteinExistence type="predicted"/>
<dbReference type="InterPro" id="IPR055430">
    <property type="entry name" value="HAT_Syf1_CNRKL1_C"/>
</dbReference>
<dbReference type="GO" id="GO:0071007">
    <property type="term" value="C:U2-type catalytic step 2 spliceosome"/>
    <property type="evidence" value="ECO:0007669"/>
    <property type="project" value="TreeGrafter"/>
</dbReference>
<gene>
    <name evidence="3" type="ORF">B7P43_G17879</name>
</gene>
<dbReference type="EMBL" id="NEVH01015926">
    <property type="protein sequence ID" value="PNF26378.1"/>
    <property type="molecule type" value="Genomic_DNA"/>
</dbReference>
<evidence type="ECO:0000256" key="1">
    <source>
        <dbReference type="ARBA" id="ARBA00022737"/>
    </source>
</evidence>
<dbReference type="GO" id="GO:0071014">
    <property type="term" value="C:post-mRNA release spliceosomal complex"/>
    <property type="evidence" value="ECO:0007669"/>
    <property type="project" value="TreeGrafter"/>
</dbReference>
<protein>
    <recommendedName>
        <fullName evidence="2">Pre-mRNA-splicing factor Syf1/CRNKL1-like C-terminal HAT-repeats domain-containing protein</fullName>
    </recommendedName>
</protein>
<evidence type="ECO:0000259" key="2">
    <source>
        <dbReference type="Pfam" id="PF23231"/>
    </source>
</evidence>
<dbReference type="InParanoid" id="A0A2J7QCS1"/>
<dbReference type="SUPFAM" id="SSF48452">
    <property type="entry name" value="TPR-like"/>
    <property type="match status" value="1"/>
</dbReference>
<dbReference type="Proteomes" id="UP000235965">
    <property type="component" value="Unassembled WGS sequence"/>
</dbReference>
<evidence type="ECO:0000313" key="3">
    <source>
        <dbReference type="EMBL" id="PNF26377.1"/>
    </source>
</evidence>
<reference evidence="3 4" key="1">
    <citation type="submission" date="2017-12" db="EMBL/GenBank/DDBJ databases">
        <title>Hemimetabolous genomes reveal molecular basis of termite eusociality.</title>
        <authorList>
            <person name="Harrison M.C."/>
            <person name="Jongepier E."/>
            <person name="Robertson H.M."/>
            <person name="Arning N."/>
            <person name="Bitard-Feildel T."/>
            <person name="Chao H."/>
            <person name="Childers C.P."/>
            <person name="Dinh H."/>
            <person name="Doddapaneni H."/>
            <person name="Dugan S."/>
            <person name="Gowin J."/>
            <person name="Greiner C."/>
            <person name="Han Y."/>
            <person name="Hu H."/>
            <person name="Hughes D.S.T."/>
            <person name="Huylmans A.-K."/>
            <person name="Kemena C."/>
            <person name="Kremer L.P.M."/>
            <person name="Lee S.L."/>
            <person name="Lopez-Ezquerra A."/>
            <person name="Mallet L."/>
            <person name="Monroy-Kuhn J.M."/>
            <person name="Moser A."/>
            <person name="Murali S.C."/>
            <person name="Muzny D.M."/>
            <person name="Otani S."/>
            <person name="Piulachs M.-D."/>
            <person name="Poelchau M."/>
            <person name="Qu J."/>
            <person name="Schaub F."/>
            <person name="Wada-Katsumata A."/>
            <person name="Worley K.C."/>
            <person name="Xie Q."/>
            <person name="Ylla G."/>
            <person name="Poulsen M."/>
            <person name="Gibbs R.A."/>
            <person name="Schal C."/>
            <person name="Richards S."/>
            <person name="Belles X."/>
            <person name="Korb J."/>
            <person name="Bornberg-Bauer E."/>
        </authorList>
    </citation>
    <scope>NUCLEOTIDE SEQUENCE [LARGE SCALE GENOMIC DNA]</scope>
    <source>
        <tissue evidence="3">Whole body</tissue>
    </source>
</reference>
<comment type="caution">
    <text evidence="3">The sequence shown here is derived from an EMBL/GenBank/DDBJ whole genome shotgun (WGS) entry which is preliminary data.</text>
</comment>
<dbReference type="STRING" id="105785.A0A2J7QCS1"/>
<keyword evidence="4" id="KW-1185">Reference proteome</keyword>
<dbReference type="AlphaFoldDB" id="A0A2J7QCS1"/>